<evidence type="ECO:0000259" key="5">
    <source>
        <dbReference type="Pfam" id="PF04717"/>
    </source>
</evidence>
<dbReference type="InterPro" id="IPR037026">
    <property type="entry name" value="Vgr_OB-fold_dom_sf"/>
</dbReference>
<dbReference type="EMBL" id="QXNG01000076">
    <property type="protein sequence ID" value="THA14127.1"/>
    <property type="molecule type" value="Genomic_DNA"/>
</dbReference>
<dbReference type="Gene3D" id="2.40.50.230">
    <property type="entry name" value="Gp5 N-terminal domain"/>
    <property type="match status" value="1"/>
</dbReference>
<evidence type="ECO:0000313" key="9">
    <source>
        <dbReference type="EMBL" id="THA14127.1"/>
    </source>
</evidence>
<dbReference type="InterPro" id="IPR006531">
    <property type="entry name" value="Gp5/Vgr_OB"/>
</dbReference>
<dbReference type="InterPro" id="IPR054030">
    <property type="entry name" value="Gp5_Vgr_C"/>
</dbReference>
<evidence type="ECO:0000256" key="4">
    <source>
        <dbReference type="ARBA" id="ARBA00022737"/>
    </source>
</evidence>
<dbReference type="PANTHER" id="PTHR32305:SF15">
    <property type="entry name" value="PROTEIN RHSA-RELATED"/>
    <property type="match status" value="1"/>
</dbReference>
<gene>
    <name evidence="9" type="primary">tssI</name>
    <name evidence="9" type="ORF">D3M76_08070</name>
</gene>
<dbReference type="SUPFAM" id="SSF69255">
    <property type="entry name" value="gp5 N-terminal domain-like"/>
    <property type="match status" value="1"/>
</dbReference>
<name>A0A4S2PG89_9PAST</name>
<proteinExistence type="inferred from homology"/>
<comment type="subcellular location">
    <subcellularLocation>
        <location evidence="1">Secreted</location>
    </subcellularLocation>
</comment>
<evidence type="ECO:0000256" key="1">
    <source>
        <dbReference type="ARBA" id="ARBA00004613"/>
    </source>
</evidence>
<feature type="domain" description="DUF6531" evidence="6">
    <location>
        <begin position="678"/>
        <end position="735"/>
    </location>
</feature>
<feature type="domain" description="Teneurin-like YD-shell" evidence="8">
    <location>
        <begin position="1456"/>
        <end position="1798"/>
    </location>
</feature>
<dbReference type="PANTHER" id="PTHR32305">
    <property type="match status" value="1"/>
</dbReference>
<dbReference type="Gene3D" id="2.30.110.50">
    <property type="match status" value="1"/>
</dbReference>
<sequence length="1972" mass="225146">MAVQSDYRYSLTVNGASQFEVVSFVVTEHLSELFRAELSLVGFDDAPAFVDILDHPATLTFWQGDVAVRHLNGIVTGFKQAESGFSRTRYQMVIAPELSRAGLQSDLRIFQHQDSRAIIETLLAKNQVMQHQFHLKENYWTREYCVQYRETDLAFMARLAAEEGTYYYFEHRADSHILHFCNSATLAESKGELLYNGMPSGERPQAAVWHWDYEETLGSTRQTLRDYTFTNPRYNQEHQAAHNMANVLGEHRVGQYERYDYPGRYKRDEQGVPFSRYRLEYEQREAEVAQAKSDDLRVMPGYCFSLTGHRRARFNQDWLVVGVVHRGWQSGVLEEEAGEAGNRYENTIKLIPRGKAWRPTPQPKPKVDGQQVAHVVGPAGEEIYCDRWGRVKIQFPWDRLGNNDEHSSCWVRVSQGWAGAQFGAMMIPRIGHEVIVSFLEGDPDQPIITGRTYHSTTEPPYPLPEHKTRMTIKSKTHKGNGFNELRFEDEKDKEEVFLHAQRDQNNVVNHDETTKVGRNRTEKVGRNEKITVGKNRSQTIKQNELLTVGFNRMTNIVMNELHNVGMMRSLNVLLDQHEIVGQDYGLTVGKDYKIDVSHNTHLSTAERLTLISQNMHVTGKDEIRLESRGGEIHLNEKGITLKGVVTIEGPLTVKDNAMAGGRSVEGECVACKQAAAVGRPVNPILGIKLLSHEVDFALPGLMPLSWRRSYYSDVSHIGWLGQGWLVNGSQRIESRLTATSAETLMGDMAAEGEANIERTSQSVVHIEQLVYLDEQGREIRLPSMMNDGIPVYIQAEQIWVQRLSAETVRLSSSDKMVHFTFTRQGPHTGFALTQIEDNHGNRQQFLYGQDNLPYAVVDGNGRVFGLQFTNLTDNAETTNTILHITPHTTTPQIDRSEHDDVSPQWRLTAVYLLTQSFSDIDLSQLQERLQKTAKNPTALSDGAETLLAAPFSARQLVSYGYNSEGDLILVKDGLGNIVRQFGYHHHLMISHEDAAGLVSAYEYDEYTPSGKVIRNTTSLGERWEFAYFPGYTVVSDVLGRREEYHFDEYNELVKQVSKDGQAVLFERDKLGRVLRQTDASGQHRYFEYNPQGQMTKLTRPDNAMLYFMYDNEGRLTGQTDALGNLTRYHYDDRGNLIERLDALNQKTQYVYNDKGLLTSSTDPLGNDTLFAYDENAQLSQVTDCSGNQSRFGYNEWGQLTAQTDAQGHTTRYDYNERQQLIAMVLPNQERTAYRYDKAGRMTEVIDPQGNRTRYQYRADGLVSLKTNVQGHQFHYDYDVEGRLVGLTNENHATYRFVYDELDRVTWEKGFDDKLTQYEYDRQGNLMRRTDYGVTERGERNKAAIRIAEFKYDSLGQLTEEVIRQGESTHQTRFRFDLNGRMSAVESGGQQIDFRYDAIGRLVEESQGGKRLAYDYDANGNRLKTSLPSGDSIGYFYYGTGHLSGIKLNHQLISEMTRDTLHREIVRSQGQLSERYRYDEMGRLVQQQAGLAHHQNGAQIDRTYGYDSLGNLTQTRTAFPPKPFEAPQQTQYQYDNLGRIAKAESQGHSQPQVQGFYFDPAHNLVNSPTEKVQDNRVVNYQGIRFTYDSLGNLIERKSAEDDYQRYTYDLKNRLIKAEIYTRYKQESWGYDYDPLGRRLAKWKLNNGGEKALHSEFIWDGSHLVQEIRHDHKNGIETDRTFTYIYRHPNSYEPLAQCYKRETKADTENTAQAPNAHCVNYFHCDQIGIPREMTDSEGKLIWRGRYDVWGGLIRERYPKNTAGTHQPFRLQNQYYDEETGLHYNFLRYYDPITGRFTTQDPIGLKGGMNLYRFEGTVQNQTDPLGLFAPALAPAVPWILEGLAYVGTALTGILIAAGIMDAKEEHDKAQSATQAKSENTSKCDKKKCPPCKPYPVGTIGYIGPRTVQIGVDGARNNGGQGIPHFKLFSVNQNPNDCSCRWEHTKKVMREYGHHTYYIPTGAINLNGKGDPPSYP</sequence>
<dbReference type="PRINTS" id="PR00394">
    <property type="entry name" value="RHSPROTEIN"/>
</dbReference>
<dbReference type="Pfam" id="PF05593">
    <property type="entry name" value="RHS_repeat"/>
    <property type="match status" value="5"/>
</dbReference>
<comment type="similarity">
    <text evidence="2">Belongs to the VgrG protein family.</text>
</comment>
<keyword evidence="4" id="KW-0677">Repeat</keyword>
<dbReference type="Pfam" id="PF20148">
    <property type="entry name" value="DUF6531"/>
    <property type="match status" value="1"/>
</dbReference>
<dbReference type="InterPro" id="IPR045351">
    <property type="entry name" value="DUF6531"/>
</dbReference>
<evidence type="ECO:0000256" key="3">
    <source>
        <dbReference type="ARBA" id="ARBA00022525"/>
    </source>
</evidence>
<protein>
    <submittedName>
        <fullName evidence="9">Type VI secretion system tip protein VgrG</fullName>
    </submittedName>
</protein>
<dbReference type="Gene3D" id="4.10.220.110">
    <property type="match status" value="1"/>
</dbReference>
<dbReference type="SUPFAM" id="SSF69349">
    <property type="entry name" value="Phage fibre proteins"/>
    <property type="match status" value="1"/>
</dbReference>
<feature type="domain" description="Teneurin-like YD-shell" evidence="8">
    <location>
        <begin position="1251"/>
        <end position="1382"/>
    </location>
</feature>
<keyword evidence="3" id="KW-0964">Secreted</keyword>
<dbReference type="Gene3D" id="3.55.50.10">
    <property type="entry name" value="Baseplate protein-like domains"/>
    <property type="match status" value="1"/>
</dbReference>
<dbReference type="SUPFAM" id="SSF69279">
    <property type="entry name" value="Phage tail proteins"/>
    <property type="match status" value="2"/>
</dbReference>
<evidence type="ECO:0000259" key="8">
    <source>
        <dbReference type="Pfam" id="PF25023"/>
    </source>
</evidence>
<dbReference type="Pfam" id="PF22178">
    <property type="entry name" value="Gp5_trimer_C"/>
    <property type="match status" value="1"/>
</dbReference>
<dbReference type="InterPro" id="IPR050708">
    <property type="entry name" value="T6SS_VgrG/RHS"/>
</dbReference>
<dbReference type="Proteomes" id="UP000310576">
    <property type="component" value="Unassembled WGS sequence"/>
</dbReference>
<dbReference type="InterPro" id="IPR017847">
    <property type="entry name" value="T6SS_RhsGE_Vgr_subset"/>
</dbReference>
<evidence type="ECO:0000313" key="10">
    <source>
        <dbReference type="Proteomes" id="UP000310576"/>
    </source>
</evidence>
<dbReference type="NCBIfam" id="TIGR03696">
    <property type="entry name" value="Rhs_assc_core"/>
    <property type="match status" value="1"/>
</dbReference>
<evidence type="ECO:0000256" key="2">
    <source>
        <dbReference type="ARBA" id="ARBA00005558"/>
    </source>
</evidence>
<dbReference type="NCBIfam" id="TIGR03361">
    <property type="entry name" value="VI_Rhs_Vgr"/>
    <property type="match status" value="1"/>
</dbReference>
<accession>A0A4S2PG89</accession>
<evidence type="ECO:0000259" key="7">
    <source>
        <dbReference type="Pfam" id="PF22178"/>
    </source>
</evidence>
<reference evidence="9 10" key="1">
    <citation type="journal article" date="2019" name="Vet. Microbiol.">
        <title>Development of multi locus sequence typing (MLST) of Rodentibacter pneumotropicus.</title>
        <authorList>
            <person name="Adhikary S."/>
            <person name="Bisgaard M."/>
            <person name="Boot R."/>
            <person name="Benga L."/>
            <person name="Nicklas W."/>
            <person name="Christensen H."/>
        </authorList>
    </citation>
    <scope>NUCLEOTIDE SEQUENCE [LARGE SCALE GENOMIC DNA]</scope>
    <source>
        <strain evidence="9 10">1596_07</strain>
    </source>
</reference>
<feature type="domain" description="Gp5/Type VI secretion system Vgr protein OB-fold" evidence="5">
    <location>
        <begin position="386"/>
        <end position="453"/>
    </location>
</feature>
<dbReference type="Gene3D" id="2.180.10.10">
    <property type="entry name" value="RHS repeat-associated core"/>
    <property type="match status" value="2"/>
</dbReference>
<organism evidence="9 10">
    <name type="scientific">Rodentibacter pneumotropicus</name>
    <dbReference type="NCBI Taxonomy" id="758"/>
    <lineage>
        <taxon>Bacteria</taxon>
        <taxon>Pseudomonadati</taxon>
        <taxon>Pseudomonadota</taxon>
        <taxon>Gammaproteobacteria</taxon>
        <taxon>Pasteurellales</taxon>
        <taxon>Pasteurellaceae</taxon>
        <taxon>Rodentibacter</taxon>
    </lineage>
</organism>
<dbReference type="Pfam" id="PF05954">
    <property type="entry name" value="Phage_GPD"/>
    <property type="match status" value="1"/>
</dbReference>
<dbReference type="RefSeq" id="WP_136124722.1">
    <property type="nucleotide sequence ID" value="NZ_QXNF01000026.1"/>
</dbReference>
<dbReference type="Pfam" id="PF04717">
    <property type="entry name" value="Phage_base_V"/>
    <property type="match status" value="1"/>
</dbReference>
<dbReference type="InterPro" id="IPR006533">
    <property type="entry name" value="T6SS_Vgr_RhsGE"/>
</dbReference>
<dbReference type="GO" id="GO:0005576">
    <property type="term" value="C:extracellular region"/>
    <property type="evidence" value="ECO:0007669"/>
    <property type="project" value="UniProtKB-SubCell"/>
</dbReference>
<dbReference type="InterPro" id="IPR006530">
    <property type="entry name" value="YD"/>
</dbReference>
<feature type="domain" description="Gp5/Type VI secretion system Vgr C-terminal trimerisation" evidence="7">
    <location>
        <begin position="470"/>
        <end position="575"/>
    </location>
</feature>
<dbReference type="InterPro" id="IPR031325">
    <property type="entry name" value="RHS_repeat"/>
</dbReference>
<dbReference type="InterPro" id="IPR056823">
    <property type="entry name" value="TEN-like_YD-shell"/>
</dbReference>
<dbReference type="InterPro" id="IPR022385">
    <property type="entry name" value="Rhs_assc_core"/>
</dbReference>
<dbReference type="NCBIfam" id="TIGR01643">
    <property type="entry name" value="YD_repeat_2x"/>
    <property type="match status" value="6"/>
</dbReference>
<dbReference type="Pfam" id="PF25023">
    <property type="entry name" value="TEN_YD-shell"/>
    <property type="match status" value="2"/>
</dbReference>
<comment type="caution">
    <text evidence="9">The sequence shown here is derived from an EMBL/GenBank/DDBJ whole genome shotgun (WGS) entry which is preliminary data.</text>
</comment>
<evidence type="ECO:0000259" key="6">
    <source>
        <dbReference type="Pfam" id="PF20148"/>
    </source>
</evidence>
<dbReference type="NCBIfam" id="TIGR01646">
    <property type="entry name" value="vgr_GE"/>
    <property type="match status" value="1"/>
</dbReference>